<name>A0A1E3LTG7_9SPHN</name>
<proteinExistence type="predicted"/>
<comment type="caution">
    <text evidence="2">The sequence shown here is derived from an EMBL/GenBank/DDBJ whole genome shotgun (WGS) entry which is preliminary data.</text>
</comment>
<dbReference type="AlphaFoldDB" id="A0A1E3LTG7"/>
<protein>
    <recommendedName>
        <fullName evidence="1">DUF306 domain-containing protein</fullName>
    </recommendedName>
</protein>
<evidence type="ECO:0000313" key="2">
    <source>
        <dbReference type="EMBL" id="ODP37046.1"/>
    </source>
</evidence>
<dbReference type="Pfam" id="PF03724">
    <property type="entry name" value="META"/>
    <property type="match status" value="1"/>
</dbReference>
<dbReference type="EMBL" id="MDDS01000039">
    <property type="protein sequence ID" value="ODP37046.1"/>
    <property type="molecule type" value="Genomic_DNA"/>
</dbReference>
<dbReference type="InterPro" id="IPR005184">
    <property type="entry name" value="DUF306_Meta_HslJ"/>
</dbReference>
<reference evidence="2 3" key="1">
    <citation type="submission" date="2016-08" db="EMBL/GenBank/DDBJ databases">
        <title>Draft genome of the agarase producing Sphingomonas sp. MCT13.</title>
        <authorList>
            <person name="D'Andrea M.M."/>
            <person name="Rossolini G.M."/>
            <person name="Thaller M.C."/>
        </authorList>
    </citation>
    <scope>NUCLEOTIDE SEQUENCE [LARGE SCALE GENOMIC DNA]</scope>
    <source>
        <strain evidence="2 3">MCT13</strain>
    </source>
</reference>
<gene>
    <name evidence="2" type="ORF">BFL28_18985</name>
</gene>
<dbReference type="Proteomes" id="UP000094487">
    <property type="component" value="Unassembled WGS sequence"/>
</dbReference>
<keyword evidence="3" id="KW-1185">Reference proteome</keyword>
<evidence type="ECO:0000313" key="3">
    <source>
        <dbReference type="Proteomes" id="UP000094487"/>
    </source>
</evidence>
<accession>A0A1E3LTG7</accession>
<evidence type="ECO:0000259" key="1">
    <source>
        <dbReference type="Pfam" id="PF03724"/>
    </source>
</evidence>
<feature type="domain" description="DUF306" evidence="1">
    <location>
        <begin position="11"/>
        <end position="64"/>
    </location>
</feature>
<organism evidence="2 3">
    <name type="scientific">Sphingomonas turrisvirgatae</name>
    <dbReference type="NCBI Taxonomy" id="1888892"/>
    <lineage>
        <taxon>Bacteria</taxon>
        <taxon>Pseudomonadati</taxon>
        <taxon>Pseudomonadota</taxon>
        <taxon>Alphaproteobacteria</taxon>
        <taxon>Sphingomonadales</taxon>
        <taxon>Sphingomonadaceae</taxon>
        <taxon>Sphingomonas</taxon>
    </lineage>
</organism>
<sequence length="166" mass="17047">MGTTFSVPAPGRIIIKGPIIPTAMGCSPEDAAEDAALAQAMSAATGYRLEQGRLVLTGGPGVKLHVARNGPALNSSSTPILYGTEVLGLSAIYGAGQPATARGFQLSSQGPSEPYIARSSVCGWTINDPSVNKRAVNKTMAVLIILVPVLSRNAVELADGQCSQAR</sequence>